<reference evidence="1" key="1">
    <citation type="journal article" date="2020" name="Stud. Mycol.">
        <title>101 Dothideomycetes genomes: a test case for predicting lifestyles and emergence of pathogens.</title>
        <authorList>
            <person name="Haridas S."/>
            <person name="Albert R."/>
            <person name="Binder M."/>
            <person name="Bloem J."/>
            <person name="Labutti K."/>
            <person name="Salamov A."/>
            <person name="Andreopoulos B."/>
            <person name="Baker S."/>
            <person name="Barry K."/>
            <person name="Bills G."/>
            <person name="Bluhm B."/>
            <person name="Cannon C."/>
            <person name="Castanera R."/>
            <person name="Culley D."/>
            <person name="Daum C."/>
            <person name="Ezra D."/>
            <person name="Gonzalez J."/>
            <person name="Henrissat B."/>
            <person name="Kuo A."/>
            <person name="Liang C."/>
            <person name="Lipzen A."/>
            <person name="Lutzoni F."/>
            <person name="Magnuson J."/>
            <person name="Mondo S."/>
            <person name="Nolan M."/>
            <person name="Ohm R."/>
            <person name="Pangilinan J."/>
            <person name="Park H.-J."/>
            <person name="Ramirez L."/>
            <person name="Alfaro M."/>
            <person name="Sun H."/>
            <person name="Tritt A."/>
            <person name="Yoshinaga Y."/>
            <person name="Zwiers L.-H."/>
            <person name="Turgeon B."/>
            <person name="Goodwin S."/>
            <person name="Spatafora J."/>
            <person name="Crous P."/>
            <person name="Grigoriev I."/>
        </authorList>
    </citation>
    <scope>NUCLEOTIDE SEQUENCE</scope>
    <source>
        <strain evidence="1">CBS 116005</strain>
    </source>
</reference>
<dbReference type="EMBL" id="ML995919">
    <property type="protein sequence ID" value="KAF2764537.1"/>
    <property type="molecule type" value="Genomic_DNA"/>
</dbReference>
<dbReference type="AlphaFoldDB" id="A0A6G1KVA9"/>
<protein>
    <submittedName>
        <fullName evidence="1">Uncharacterized protein</fullName>
    </submittedName>
</protein>
<accession>A0A6G1KVA9</accession>
<organism evidence="1 2">
    <name type="scientific">Teratosphaeria nubilosa</name>
    <dbReference type="NCBI Taxonomy" id="161662"/>
    <lineage>
        <taxon>Eukaryota</taxon>
        <taxon>Fungi</taxon>
        <taxon>Dikarya</taxon>
        <taxon>Ascomycota</taxon>
        <taxon>Pezizomycotina</taxon>
        <taxon>Dothideomycetes</taxon>
        <taxon>Dothideomycetidae</taxon>
        <taxon>Mycosphaerellales</taxon>
        <taxon>Teratosphaeriaceae</taxon>
        <taxon>Teratosphaeria</taxon>
    </lineage>
</organism>
<name>A0A6G1KVA9_9PEZI</name>
<evidence type="ECO:0000313" key="1">
    <source>
        <dbReference type="EMBL" id="KAF2764537.1"/>
    </source>
</evidence>
<gene>
    <name evidence="1" type="ORF">EJ03DRAFT_26264</name>
</gene>
<sequence>MSVPSQLTPPGLFRGRLVAQRYVNSPWTLGMVVWRDLRFGRARIPESHLSHQLTWLIERAKHEMVPEQVTLRQALGHWADACPPCGDDPAADAGSPPSWRLGRRKVLSFPLHSRLRFFIVRVITPRSYCKVVRSEGHVLLAQHPFCPHRLAQES</sequence>
<evidence type="ECO:0000313" key="2">
    <source>
        <dbReference type="Proteomes" id="UP000799436"/>
    </source>
</evidence>
<keyword evidence="2" id="KW-1185">Reference proteome</keyword>
<dbReference type="Proteomes" id="UP000799436">
    <property type="component" value="Unassembled WGS sequence"/>
</dbReference>
<proteinExistence type="predicted"/>